<protein>
    <recommendedName>
        <fullName evidence="1">Protein kinase domain-containing protein</fullName>
    </recommendedName>
</protein>
<sequence length="311" mass="35501">MPNNSYITPYHFHPEKCLSLGPSQGIVYRLSDKTVIKLPFQYPVKALKDVEEAEDQIEMSLRSMTLFEKEKKFYGLLAESPHSNLATRIPTNPQTHDSPTHGIILEYLHPLLRVWSKHSEETHFVWIQQLLSALERLEELGYTHGDLKADNLGIDKHHNLRLFDFGSIIHYREEGFKEQVVEDHFKLATCIHFLASGIDPFANVNSYAEVKQITNSLRRGEGVVHSTASFFEEIIQAGWTGATASNFSQLRQSVASIIGSSNCDQEDVRPKVAIAYYDVSALEKQLNWLDKQEYCAAWKAIGFEVPHENWV</sequence>
<keyword evidence="5" id="KW-1185">Reference proteome</keyword>
<feature type="domain" description="Protein kinase" evidence="1">
    <location>
        <begin position="12"/>
        <end position="311"/>
    </location>
</feature>
<gene>
    <name evidence="3" type="ORF">EG327_004462</name>
    <name evidence="2" type="ORF">EG328_005343</name>
</gene>
<dbReference type="Pfam" id="PF00069">
    <property type="entry name" value="Pkinase"/>
    <property type="match status" value="1"/>
</dbReference>
<reference evidence="2 4" key="1">
    <citation type="submission" date="2018-12" db="EMBL/GenBank/DDBJ databases">
        <title>Venturia inaequalis Genome Resource.</title>
        <authorList>
            <person name="Lichtner F.J."/>
        </authorList>
    </citation>
    <scope>NUCLEOTIDE SEQUENCE [LARGE SCALE GENOMIC DNA]</scope>
    <source>
        <strain evidence="2 4">120213</strain>
        <strain evidence="3 5">DMI_063113</strain>
    </source>
</reference>
<evidence type="ECO:0000313" key="5">
    <source>
        <dbReference type="Proteomes" id="UP000490939"/>
    </source>
</evidence>
<name>A0A8H3YVZ7_VENIN</name>
<evidence type="ECO:0000259" key="1">
    <source>
        <dbReference type="PROSITE" id="PS50011"/>
    </source>
</evidence>
<dbReference type="PROSITE" id="PS50011">
    <property type="entry name" value="PROTEIN_KINASE_DOM"/>
    <property type="match status" value="1"/>
</dbReference>
<evidence type="ECO:0000313" key="3">
    <source>
        <dbReference type="EMBL" id="KAE9986051.1"/>
    </source>
</evidence>
<dbReference type="InterPro" id="IPR011009">
    <property type="entry name" value="Kinase-like_dom_sf"/>
</dbReference>
<dbReference type="Gene3D" id="1.10.510.10">
    <property type="entry name" value="Transferase(Phosphotransferase) domain 1"/>
    <property type="match status" value="1"/>
</dbReference>
<proteinExistence type="predicted"/>
<dbReference type="AlphaFoldDB" id="A0A8H3YVZ7"/>
<dbReference type="EMBL" id="WNWR01000266">
    <property type="protein sequence ID" value="KAE9986051.1"/>
    <property type="molecule type" value="Genomic_DNA"/>
</dbReference>
<dbReference type="EMBL" id="WNWS01000286">
    <property type="protein sequence ID" value="KAE9971862.1"/>
    <property type="molecule type" value="Genomic_DNA"/>
</dbReference>
<evidence type="ECO:0000313" key="4">
    <source>
        <dbReference type="Proteomes" id="UP000447873"/>
    </source>
</evidence>
<dbReference type="SUPFAM" id="SSF56112">
    <property type="entry name" value="Protein kinase-like (PK-like)"/>
    <property type="match status" value="1"/>
</dbReference>
<dbReference type="Proteomes" id="UP000447873">
    <property type="component" value="Unassembled WGS sequence"/>
</dbReference>
<dbReference type="GO" id="GO:0005524">
    <property type="term" value="F:ATP binding"/>
    <property type="evidence" value="ECO:0007669"/>
    <property type="project" value="InterPro"/>
</dbReference>
<comment type="caution">
    <text evidence="2">The sequence shown here is derived from an EMBL/GenBank/DDBJ whole genome shotgun (WGS) entry which is preliminary data.</text>
</comment>
<dbReference type="GO" id="GO:0004672">
    <property type="term" value="F:protein kinase activity"/>
    <property type="evidence" value="ECO:0007669"/>
    <property type="project" value="InterPro"/>
</dbReference>
<dbReference type="InterPro" id="IPR000719">
    <property type="entry name" value="Prot_kinase_dom"/>
</dbReference>
<evidence type="ECO:0000313" key="2">
    <source>
        <dbReference type="EMBL" id="KAE9971862.1"/>
    </source>
</evidence>
<organism evidence="2 4">
    <name type="scientific">Venturia inaequalis</name>
    <name type="common">Apple scab fungus</name>
    <dbReference type="NCBI Taxonomy" id="5025"/>
    <lineage>
        <taxon>Eukaryota</taxon>
        <taxon>Fungi</taxon>
        <taxon>Dikarya</taxon>
        <taxon>Ascomycota</taxon>
        <taxon>Pezizomycotina</taxon>
        <taxon>Dothideomycetes</taxon>
        <taxon>Pleosporomycetidae</taxon>
        <taxon>Venturiales</taxon>
        <taxon>Venturiaceae</taxon>
        <taxon>Venturia</taxon>
    </lineage>
</organism>
<accession>A0A8H3YVZ7</accession>
<dbReference type="Proteomes" id="UP000490939">
    <property type="component" value="Unassembled WGS sequence"/>
</dbReference>